<keyword evidence="8" id="KW-0732">Signal</keyword>
<dbReference type="GO" id="GO:0055036">
    <property type="term" value="C:virion membrane"/>
    <property type="evidence" value="ECO:0007669"/>
    <property type="project" value="UniProtKB-SubCell"/>
</dbReference>
<comment type="similarity">
    <text evidence="1 18">Belongs to the paramyxoviruses fusion glycoprotein family.</text>
</comment>
<organism evidence="19">
    <name type="scientific">Ochotona cansus jeilongvirus</name>
    <dbReference type="NCBI Taxonomy" id="3028509"/>
    <lineage>
        <taxon>Viruses</taxon>
        <taxon>Riboviria</taxon>
        <taxon>Orthornavirae</taxon>
        <taxon>Negarnaviricota</taxon>
        <taxon>Haploviricotina</taxon>
        <taxon>Monjiviricetes</taxon>
        <taxon>Mononegavirales</taxon>
        <taxon>Paramyxoviridae</taxon>
        <taxon>Orthoparamyxovirinae</taxon>
        <taxon>Jeilongvirus</taxon>
        <taxon>Jeilongvirus ochotonae</taxon>
    </lineage>
</organism>
<keyword evidence="17" id="KW-1160">Virus entry into host cell</keyword>
<evidence type="ECO:0000256" key="7">
    <source>
        <dbReference type="ARBA" id="ARBA00022692"/>
    </source>
</evidence>
<name>A0AAT9TV23_9MONO</name>
<reference evidence="19" key="1">
    <citation type="journal article" date="2023" name="Nat. Commun.">
        <title>Virus diversity, wildlife-domestic animal circulation and potential zoonotic viruses of small mammals, pangolins and zoo animals.</title>
        <authorList>
            <person name="Cui X."/>
            <person name="Fan K."/>
            <person name="Liang X."/>
            <person name="Gong W."/>
            <person name="Chen W."/>
            <person name="He B."/>
            <person name="Chen X."/>
            <person name="Wang H."/>
            <person name="Wang X."/>
            <person name="Zhang P."/>
            <person name="Lu X."/>
            <person name="Chen R."/>
            <person name="Lin K."/>
            <person name="Liu J."/>
            <person name="Zhai J."/>
            <person name="Liu D.X."/>
            <person name="Shan F."/>
            <person name="Li Y."/>
            <person name="Chen R.A."/>
            <person name="Meng H."/>
            <person name="Li X."/>
            <person name="Mi S."/>
            <person name="Jiang J."/>
            <person name="Zhou N."/>
            <person name="Chen Z."/>
            <person name="Zou J.-J."/>
            <person name="Ge D."/>
            <person name="Yang Q."/>
            <person name="He K."/>
            <person name="Chen T."/>
            <person name="Wu Y.-J."/>
            <person name="Lu H."/>
            <person name="Irwin D.M."/>
            <person name="Shen X."/>
            <person name="Hu Y."/>
            <person name="Lu X."/>
            <person name="Ding C."/>
            <person name="Guan Y."/>
            <person name="Tu C."/>
            <person name="Shen Y."/>
        </authorList>
    </citation>
    <scope>NUCLEOTIDE SEQUENCE</scope>
    <source>
        <strain evidence="19">PMV/SC/C3-23.4/2021</strain>
    </source>
</reference>
<protein>
    <recommendedName>
        <fullName evidence="2 18">Fusion glycoprotein F0</fullName>
    </recommendedName>
</protein>
<evidence type="ECO:0000256" key="18">
    <source>
        <dbReference type="RuleBase" id="RU003705"/>
    </source>
</evidence>
<dbReference type="Gene3D" id="1.10.287.2480">
    <property type="match status" value="1"/>
</dbReference>
<evidence type="ECO:0000256" key="13">
    <source>
        <dbReference type="ARBA" id="ARBA00023054"/>
    </source>
</evidence>
<feature type="transmembrane region" description="Helical" evidence="18">
    <location>
        <begin position="496"/>
        <end position="519"/>
    </location>
</feature>
<evidence type="ECO:0000256" key="9">
    <source>
        <dbReference type="ARBA" id="ARBA00022844"/>
    </source>
</evidence>
<evidence type="ECO:0000256" key="6">
    <source>
        <dbReference type="ARBA" id="ARBA00022595"/>
    </source>
</evidence>
<keyword evidence="10" id="KW-1043">Host membrane</keyword>
<dbReference type="EMBL" id="OQ236117">
    <property type="protein sequence ID" value="WEU70821.1"/>
    <property type="molecule type" value="Viral_cRNA"/>
</dbReference>
<accession>A0AAT9TV23</accession>
<keyword evidence="12 18" id="KW-1133">Transmembrane helix</keyword>
<evidence type="ECO:0000256" key="3">
    <source>
        <dbReference type="ARBA" id="ARBA00022506"/>
    </source>
</evidence>
<dbReference type="GO" id="GO:0020002">
    <property type="term" value="C:host cell plasma membrane"/>
    <property type="evidence" value="ECO:0007669"/>
    <property type="project" value="UniProtKB-SubCell"/>
</dbReference>
<keyword evidence="6" id="KW-1162">Viral penetration into host cytoplasm</keyword>
<dbReference type="SUPFAM" id="SSF58069">
    <property type="entry name" value="Virus ectodomain"/>
    <property type="match status" value="1"/>
</dbReference>
<evidence type="ECO:0000256" key="2">
    <source>
        <dbReference type="ARBA" id="ARBA00016586"/>
    </source>
</evidence>
<keyword evidence="7 18" id="KW-0812">Transmembrane</keyword>
<dbReference type="Gene3D" id="2.40.490.10">
    <property type="entry name" value="Newcastle disease virus like domain"/>
    <property type="match status" value="1"/>
</dbReference>
<keyword evidence="13" id="KW-0175">Coiled coil</keyword>
<dbReference type="GO" id="GO:0019064">
    <property type="term" value="P:fusion of virus membrane with host plasma membrane"/>
    <property type="evidence" value="ECO:0007669"/>
    <property type="project" value="UniProtKB-KW"/>
</dbReference>
<keyword evidence="9" id="KW-0946">Virion</keyword>
<evidence type="ECO:0000256" key="17">
    <source>
        <dbReference type="ARBA" id="ARBA00023296"/>
    </source>
</evidence>
<evidence type="ECO:0000256" key="1">
    <source>
        <dbReference type="ARBA" id="ARBA00008211"/>
    </source>
</evidence>
<comment type="subunit">
    <text evidence="18">Homotrimer of disulfide-linked F1-F2.</text>
</comment>
<keyword evidence="5" id="KW-1169">Fusion of virus membrane with host cell membrane</keyword>
<proteinExistence type="inferred from homology"/>
<dbReference type="GO" id="GO:0046718">
    <property type="term" value="P:symbiont entry into host cell"/>
    <property type="evidence" value="ECO:0007669"/>
    <property type="project" value="UniProtKB-KW"/>
</dbReference>
<dbReference type="Gene3D" id="2.60.40.1690">
    <property type="entry name" value="Head and neck region of the ectodomain of NDV fusion glycoprotein"/>
    <property type="match status" value="1"/>
</dbReference>
<evidence type="ECO:0000256" key="14">
    <source>
        <dbReference type="ARBA" id="ARBA00023136"/>
    </source>
</evidence>
<dbReference type="SUPFAM" id="SSF69922">
    <property type="entry name" value="Head and neck region of the ectodomain of NDV fusion glycoprotein"/>
    <property type="match status" value="1"/>
</dbReference>
<evidence type="ECO:0000256" key="10">
    <source>
        <dbReference type="ARBA" id="ARBA00022870"/>
    </source>
</evidence>
<keyword evidence="3" id="KW-1168">Fusion of virus membrane with host membrane</keyword>
<keyword evidence="16" id="KW-0325">Glycoprotein</keyword>
<dbReference type="Gene3D" id="6.10.10.110">
    <property type="match status" value="1"/>
</dbReference>
<keyword evidence="4" id="KW-1032">Host cell membrane</keyword>
<evidence type="ECO:0000256" key="15">
    <source>
        <dbReference type="ARBA" id="ARBA00023157"/>
    </source>
</evidence>
<keyword evidence="14 18" id="KW-0472">Membrane</keyword>
<dbReference type="GO" id="GO:0019031">
    <property type="term" value="C:viral envelope"/>
    <property type="evidence" value="ECO:0007669"/>
    <property type="project" value="UniProtKB-KW"/>
</dbReference>
<evidence type="ECO:0000256" key="5">
    <source>
        <dbReference type="ARBA" id="ARBA00022521"/>
    </source>
</evidence>
<dbReference type="InterPro" id="IPR000776">
    <property type="entry name" value="Fusion_F0_Paramyxovir"/>
</dbReference>
<evidence type="ECO:0000256" key="12">
    <source>
        <dbReference type="ARBA" id="ARBA00022989"/>
    </source>
</evidence>
<evidence type="ECO:0000256" key="4">
    <source>
        <dbReference type="ARBA" id="ARBA00022511"/>
    </source>
</evidence>
<evidence type="ECO:0000256" key="11">
    <source>
        <dbReference type="ARBA" id="ARBA00022879"/>
    </source>
</evidence>
<keyword evidence="15" id="KW-1015">Disulfide bond</keyword>
<evidence type="ECO:0000256" key="16">
    <source>
        <dbReference type="ARBA" id="ARBA00023180"/>
    </source>
</evidence>
<comment type="subcellular location">
    <subcellularLocation>
        <location evidence="18">Virion membrane</location>
        <topology evidence="18">Single-pass type I membrane protein</topology>
    </subcellularLocation>
    <subcellularLocation>
        <location evidence="18">Host cell membrane</location>
        <topology evidence="18">Single-pass membrane protein</topology>
    </subcellularLocation>
</comment>
<sequence>MYKTMLISPLIVTLILVSSILDKNGAQIGFSNLTTIGVIPGKDYGLKISGPPSTQLLVIKLIPNVDNITSCVEPAVTSYKGMLNRILLPISESLNRTRNAIKDREILGREGENFWGAVVGGIALGIATSAQITAGVALHNSLRNARDIQLLRSALRHTNSAIAKLQTSQQRTVTAINALQSRINSQIIPAIDHIGCEQARISFSLQLTEYFSELSLVFGPNLQNPSTTTITLQALSRAFNDDFSAILETLGYEDEDVLDILESGSIKGRIIDVSVEDYYIAMQLEYPTITKIPDARVQEFDVITHTVDNHEWQALFPRHLLVRGGFIASIEISDCSLTSQNVICSKDYSYPLGPDLEKCARGMINKCTRTRIINGHAPRYTLSMGVIYANCFHIHCRCTDPSFNINHDPSVANIMITADFCRELVIDSIYITVGERKLNRSTYAQNEVLLRPVSVAPIDIGNEIVQIQESLNQSMQELEVAQSILNKVSPGLISTMSLTLMISGIGVIGVSVLALIVWVSIIQRRIAKLDYERRHLLFANQSAGNKISTYGTWEEINVKPTVSK</sequence>
<dbReference type="Pfam" id="PF00523">
    <property type="entry name" value="Fusion_gly"/>
    <property type="match status" value="1"/>
</dbReference>
<keyword evidence="11 18" id="KW-0261">Viral envelope protein</keyword>
<evidence type="ECO:0000313" key="19">
    <source>
        <dbReference type="EMBL" id="WEU70821.1"/>
    </source>
</evidence>
<evidence type="ECO:0000256" key="8">
    <source>
        <dbReference type="ARBA" id="ARBA00022729"/>
    </source>
</evidence>